<dbReference type="InterPro" id="IPR046335">
    <property type="entry name" value="LacI/GalR-like_sensor"/>
</dbReference>
<dbReference type="SUPFAM" id="SSF47413">
    <property type="entry name" value="lambda repressor-like DNA-binding domains"/>
    <property type="match status" value="1"/>
</dbReference>
<feature type="domain" description="HTH lacI-type" evidence="4">
    <location>
        <begin position="61"/>
        <end position="115"/>
    </location>
</feature>
<organism evidence="5 6">
    <name type="scientific">Rhizobium rhizophilum</name>
    <dbReference type="NCBI Taxonomy" id="1850373"/>
    <lineage>
        <taxon>Bacteria</taxon>
        <taxon>Pseudomonadati</taxon>
        <taxon>Pseudomonadota</taxon>
        <taxon>Alphaproteobacteria</taxon>
        <taxon>Hyphomicrobiales</taxon>
        <taxon>Rhizobiaceae</taxon>
        <taxon>Rhizobium/Agrobacterium group</taxon>
        <taxon>Rhizobium</taxon>
    </lineage>
</organism>
<dbReference type="Pfam" id="PF13377">
    <property type="entry name" value="Peripla_BP_3"/>
    <property type="match status" value="1"/>
</dbReference>
<dbReference type="InterPro" id="IPR028082">
    <property type="entry name" value="Peripla_BP_I"/>
</dbReference>
<keyword evidence="3" id="KW-0804">Transcription</keyword>
<dbReference type="CDD" id="cd01575">
    <property type="entry name" value="PBP1_GntR"/>
    <property type="match status" value="1"/>
</dbReference>
<dbReference type="Gene3D" id="1.10.260.40">
    <property type="entry name" value="lambda repressor-like DNA-binding domains"/>
    <property type="match status" value="1"/>
</dbReference>
<dbReference type="PANTHER" id="PTHR30146">
    <property type="entry name" value="LACI-RELATED TRANSCRIPTIONAL REPRESSOR"/>
    <property type="match status" value="1"/>
</dbReference>
<dbReference type="SMART" id="SM00354">
    <property type="entry name" value="HTH_LACI"/>
    <property type="match status" value="1"/>
</dbReference>
<accession>A0ABY2QVG1</accession>
<gene>
    <name evidence="5" type="ORF">E9677_06045</name>
</gene>
<dbReference type="InterPro" id="IPR000843">
    <property type="entry name" value="HTH_LacI"/>
</dbReference>
<comment type="caution">
    <text evidence="5">The sequence shown here is derived from an EMBL/GenBank/DDBJ whole genome shotgun (WGS) entry which is preliminary data.</text>
</comment>
<evidence type="ECO:0000313" key="5">
    <source>
        <dbReference type="EMBL" id="THV14923.1"/>
    </source>
</evidence>
<dbReference type="Pfam" id="PF00356">
    <property type="entry name" value="LacI"/>
    <property type="match status" value="1"/>
</dbReference>
<keyword evidence="6" id="KW-1185">Reference proteome</keyword>
<evidence type="ECO:0000256" key="3">
    <source>
        <dbReference type="ARBA" id="ARBA00023163"/>
    </source>
</evidence>
<dbReference type="PROSITE" id="PS50932">
    <property type="entry name" value="HTH_LACI_2"/>
    <property type="match status" value="1"/>
</dbReference>
<sequence>MAARMTAIRMSIIDQIAWIRRRMRSSSPKTRCVKPINGLSLTQIGIDNIAMSQAPHFPRMITIADVARAAGVSSMTVSKVLRGTGRIAAETRARVTQIAEELGYVPNRLAGSLSSQTSSLIGIVIPSIGDQVYAGVLAGINEVLNGQGYTAFIGESFFDPEIELRIVHMMLTMKPAALILTGGLARDERTIRLLRRSGIRAVHLWDGDHPNLDATVGLSHRNAGQLAAQVFIAAGLTRCVYIGSQLDRDLCAACRLEGYSGALSEAGATLLCMTDPDLPRTAETGYVLTRRLLEQGAPPQAIHYLNDAMAIGGLRFMNEASITVPQTISVNGFNGTALAHSLTTRLTTIEVPLMEVGRRAATAALTIPPADAERSVDLIEITLTMGNTTACRP</sequence>
<dbReference type="Gene3D" id="3.40.50.2300">
    <property type="match status" value="2"/>
</dbReference>
<evidence type="ECO:0000256" key="1">
    <source>
        <dbReference type="ARBA" id="ARBA00023015"/>
    </source>
</evidence>
<keyword evidence="2" id="KW-0238">DNA-binding</keyword>
<proteinExistence type="predicted"/>
<dbReference type="InterPro" id="IPR010982">
    <property type="entry name" value="Lambda_DNA-bd_dom_sf"/>
</dbReference>
<dbReference type="Proteomes" id="UP000309667">
    <property type="component" value="Unassembled WGS sequence"/>
</dbReference>
<name>A0ABY2QVG1_9HYPH</name>
<dbReference type="CDD" id="cd01392">
    <property type="entry name" value="HTH_LacI"/>
    <property type="match status" value="1"/>
</dbReference>
<keyword evidence="1" id="KW-0805">Transcription regulation</keyword>
<protein>
    <submittedName>
        <fullName evidence="5">LacI family transcriptional regulator</fullName>
    </submittedName>
</protein>
<evidence type="ECO:0000256" key="2">
    <source>
        <dbReference type="ARBA" id="ARBA00023125"/>
    </source>
</evidence>
<reference evidence="5 6" key="1">
    <citation type="submission" date="2019-04" db="EMBL/GenBank/DDBJ databases">
        <title>Genome sequence of strain 7209-2.</title>
        <authorList>
            <person name="Gao J."/>
            <person name="Sun J."/>
        </authorList>
    </citation>
    <scope>NUCLEOTIDE SEQUENCE [LARGE SCALE GENOMIC DNA]</scope>
    <source>
        <strain evidence="5 6">7209-2</strain>
    </source>
</reference>
<dbReference type="PROSITE" id="PS00356">
    <property type="entry name" value="HTH_LACI_1"/>
    <property type="match status" value="1"/>
</dbReference>
<dbReference type="PANTHER" id="PTHR30146:SF33">
    <property type="entry name" value="TRANSCRIPTIONAL REGULATOR"/>
    <property type="match status" value="1"/>
</dbReference>
<evidence type="ECO:0000259" key="4">
    <source>
        <dbReference type="PROSITE" id="PS50932"/>
    </source>
</evidence>
<dbReference type="SUPFAM" id="SSF53822">
    <property type="entry name" value="Periplasmic binding protein-like I"/>
    <property type="match status" value="1"/>
</dbReference>
<dbReference type="EMBL" id="STGT01000002">
    <property type="protein sequence ID" value="THV14923.1"/>
    <property type="molecule type" value="Genomic_DNA"/>
</dbReference>
<evidence type="ECO:0000313" key="6">
    <source>
        <dbReference type="Proteomes" id="UP000309667"/>
    </source>
</evidence>